<evidence type="ECO:0000313" key="1">
    <source>
        <dbReference type="EMBL" id="KAK7397205.1"/>
    </source>
</evidence>
<keyword evidence="2" id="KW-1185">Reference proteome</keyword>
<dbReference type="EMBL" id="JAYMYS010000004">
    <property type="protein sequence ID" value="KAK7397205.1"/>
    <property type="molecule type" value="Genomic_DNA"/>
</dbReference>
<comment type="caution">
    <text evidence="1">The sequence shown here is derived from an EMBL/GenBank/DDBJ whole genome shotgun (WGS) entry which is preliminary data.</text>
</comment>
<reference evidence="1 2" key="1">
    <citation type="submission" date="2024-01" db="EMBL/GenBank/DDBJ databases">
        <title>The genomes of 5 underutilized Papilionoideae crops provide insights into root nodulation and disease resistanc.</title>
        <authorList>
            <person name="Jiang F."/>
        </authorList>
    </citation>
    <scope>NUCLEOTIDE SEQUENCE [LARGE SCALE GENOMIC DNA]</scope>
    <source>
        <strain evidence="1">DUOXIRENSHENG_FW03</strain>
        <tissue evidence="1">Leaves</tissue>
    </source>
</reference>
<dbReference type="AlphaFoldDB" id="A0AAN9SJ76"/>
<sequence>MLQKDDRTDVKQNVKASLRNQIIGNLATDLSLCGPSSQSCIQVSSQMSQKNTKIIQDKLPNIPTAFLVKDCVFGIETRCSF</sequence>
<gene>
    <name evidence="1" type="ORF">VNO78_18372</name>
</gene>
<organism evidence="1 2">
    <name type="scientific">Psophocarpus tetragonolobus</name>
    <name type="common">Winged bean</name>
    <name type="synonym">Dolichos tetragonolobus</name>
    <dbReference type="NCBI Taxonomy" id="3891"/>
    <lineage>
        <taxon>Eukaryota</taxon>
        <taxon>Viridiplantae</taxon>
        <taxon>Streptophyta</taxon>
        <taxon>Embryophyta</taxon>
        <taxon>Tracheophyta</taxon>
        <taxon>Spermatophyta</taxon>
        <taxon>Magnoliopsida</taxon>
        <taxon>eudicotyledons</taxon>
        <taxon>Gunneridae</taxon>
        <taxon>Pentapetalae</taxon>
        <taxon>rosids</taxon>
        <taxon>fabids</taxon>
        <taxon>Fabales</taxon>
        <taxon>Fabaceae</taxon>
        <taxon>Papilionoideae</taxon>
        <taxon>50 kb inversion clade</taxon>
        <taxon>NPAAA clade</taxon>
        <taxon>indigoferoid/millettioid clade</taxon>
        <taxon>Phaseoleae</taxon>
        <taxon>Psophocarpus</taxon>
    </lineage>
</organism>
<proteinExistence type="predicted"/>
<protein>
    <submittedName>
        <fullName evidence="1">Uncharacterized protein</fullName>
    </submittedName>
</protein>
<name>A0AAN9SJ76_PSOTE</name>
<accession>A0AAN9SJ76</accession>
<dbReference type="Proteomes" id="UP001386955">
    <property type="component" value="Unassembled WGS sequence"/>
</dbReference>
<evidence type="ECO:0000313" key="2">
    <source>
        <dbReference type="Proteomes" id="UP001386955"/>
    </source>
</evidence>